<proteinExistence type="predicted"/>
<sequence>MKVYPQKRLLQPSLTIFPHMPKLISNIVKVLILSDFFINLGWGLMAPIFAIFIVQNITVGSVSEGVKVAGFASLFYWITKSTLQIPIGHYLDKNHGERDDYWWMVAGTFMMSLVPLGYIISNQSWHIYALQIFYGVSAAMILPSFAAIFTRHINKGREALTWSTYSTCLGGAAGVAGGIGGIAVATFGFKPVLVFISVLTFVAAISLLVIKDDISPKNRNVVRIPIERK</sequence>
<keyword evidence="1" id="KW-0472">Membrane</keyword>
<dbReference type="InterPro" id="IPR011701">
    <property type="entry name" value="MFS"/>
</dbReference>
<dbReference type="AlphaFoldDB" id="A0A1G2IDB2"/>
<dbReference type="SUPFAM" id="SSF103473">
    <property type="entry name" value="MFS general substrate transporter"/>
    <property type="match status" value="1"/>
</dbReference>
<feature type="transmembrane region" description="Helical" evidence="1">
    <location>
        <begin position="192"/>
        <end position="210"/>
    </location>
</feature>
<feature type="transmembrane region" description="Helical" evidence="1">
    <location>
        <begin position="162"/>
        <end position="186"/>
    </location>
</feature>
<evidence type="ECO:0000313" key="3">
    <source>
        <dbReference type="Proteomes" id="UP000176774"/>
    </source>
</evidence>
<keyword evidence="1" id="KW-0812">Transmembrane</keyword>
<keyword evidence="1" id="KW-1133">Transmembrane helix</keyword>
<dbReference type="InterPro" id="IPR036259">
    <property type="entry name" value="MFS_trans_sf"/>
</dbReference>
<evidence type="ECO:0000256" key="1">
    <source>
        <dbReference type="SAM" id="Phobius"/>
    </source>
</evidence>
<reference evidence="2 3" key="1">
    <citation type="journal article" date="2016" name="Nat. Commun.">
        <title>Thousands of microbial genomes shed light on interconnected biogeochemical processes in an aquifer system.</title>
        <authorList>
            <person name="Anantharaman K."/>
            <person name="Brown C.T."/>
            <person name="Hug L.A."/>
            <person name="Sharon I."/>
            <person name="Castelle C.J."/>
            <person name="Probst A.J."/>
            <person name="Thomas B.C."/>
            <person name="Singh A."/>
            <person name="Wilkins M.J."/>
            <person name="Karaoz U."/>
            <person name="Brodie E.L."/>
            <person name="Williams K.H."/>
            <person name="Hubbard S.S."/>
            <person name="Banfield J.F."/>
        </authorList>
    </citation>
    <scope>NUCLEOTIDE SEQUENCE [LARGE SCALE GENOMIC DNA]</scope>
</reference>
<dbReference type="STRING" id="1802214.A2908_02800"/>
<feature type="transmembrane region" description="Helical" evidence="1">
    <location>
        <begin position="127"/>
        <end position="150"/>
    </location>
</feature>
<dbReference type="EMBL" id="MHPA01000026">
    <property type="protein sequence ID" value="OGZ72470.1"/>
    <property type="molecule type" value="Genomic_DNA"/>
</dbReference>
<organism evidence="2 3">
    <name type="scientific">Candidatus Staskawiczbacteria bacterium RIFCSPLOWO2_01_FULL_38_12b</name>
    <dbReference type="NCBI Taxonomy" id="1802214"/>
    <lineage>
        <taxon>Bacteria</taxon>
        <taxon>Candidatus Staskawicziibacteriota</taxon>
    </lineage>
</organism>
<dbReference type="Pfam" id="PF07690">
    <property type="entry name" value="MFS_1"/>
    <property type="match status" value="1"/>
</dbReference>
<accession>A0A1G2IDB2</accession>
<name>A0A1G2IDB2_9BACT</name>
<feature type="transmembrane region" description="Helical" evidence="1">
    <location>
        <begin position="30"/>
        <end position="53"/>
    </location>
</feature>
<dbReference type="Proteomes" id="UP000176774">
    <property type="component" value="Unassembled WGS sequence"/>
</dbReference>
<comment type="caution">
    <text evidence="2">The sequence shown here is derived from an EMBL/GenBank/DDBJ whole genome shotgun (WGS) entry which is preliminary data.</text>
</comment>
<gene>
    <name evidence="2" type="ORF">A2908_02800</name>
</gene>
<dbReference type="GO" id="GO:0022857">
    <property type="term" value="F:transmembrane transporter activity"/>
    <property type="evidence" value="ECO:0007669"/>
    <property type="project" value="InterPro"/>
</dbReference>
<protein>
    <recommendedName>
        <fullName evidence="4">Major facilitator superfamily (MFS) profile domain-containing protein</fullName>
    </recommendedName>
</protein>
<evidence type="ECO:0000313" key="2">
    <source>
        <dbReference type="EMBL" id="OGZ72470.1"/>
    </source>
</evidence>
<evidence type="ECO:0008006" key="4">
    <source>
        <dbReference type="Google" id="ProtNLM"/>
    </source>
</evidence>
<dbReference type="Gene3D" id="1.20.1250.20">
    <property type="entry name" value="MFS general substrate transporter like domains"/>
    <property type="match status" value="1"/>
</dbReference>
<feature type="transmembrane region" description="Helical" evidence="1">
    <location>
        <begin position="100"/>
        <end position="121"/>
    </location>
</feature>
<feature type="transmembrane region" description="Helical" evidence="1">
    <location>
        <begin position="59"/>
        <end position="79"/>
    </location>
</feature>